<dbReference type="SUPFAM" id="SSF50475">
    <property type="entry name" value="FMN-binding split barrel"/>
    <property type="match status" value="1"/>
</dbReference>
<protein>
    <submittedName>
        <fullName evidence="3">PPOX class F420-dependent oxidoreductase</fullName>
    </submittedName>
</protein>
<evidence type="ECO:0000313" key="4">
    <source>
        <dbReference type="Proteomes" id="UP000597444"/>
    </source>
</evidence>
<keyword evidence="4" id="KW-1185">Reference proteome</keyword>
<dbReference type="Proteomes" id="UP000597444">
    <property type="component" value="Unassembled WGS sequence"/>
</dbReference>
<dbReference type="RefSeq" id="WP_220202799.1">
    <property type="nucleotide sequence ID" value="NZ_BNJK01000001.1"/>
</dbReference>
<gene>
    <name evidence="3" type="ORF">KSF_019800</name>
</gene>
<dbReference type="GO" id="GO:0005829">
    <property type="term" value="C:cytosol"/>
    <property type="evidence" value="ECO:0007669"/>
    <property type="project" value="TreeGrafter"/>
</dbReference>
<dbReference type="InterPro" id="IPR052019">
    <property type="entry name" value="F420H2_bilvrd_red/Heme_oxyg"/>
</dbReference>
<organism evidence="3 4">
    <name type="scientific">Reticulibacter mediterranei</name>
    <dbReference type="NCBI Taxonomy" id="2778369"/>
    <lineage>
        <taxon>Bacteria</taxon>
        <taxon>Bacillati</taxon>
        <taxon>Chloroflexota</taxon>
        <taxon>Ktedonobacteria</taxon>
        <taxon>Ktedonobacterales</taxon>
        <taxon>Reticulibacteraceae</taxon>
        <taxon>Reticulibacter</taxon>
    </lineage>
</organism>
<reference evidence="3" key="1">
    <citation type="submission" date="2020-10" db="EMBL/GenBank/DDBJ databases">
        <title>Taxonomic study of unclassified bacteria belonging to the class Ktedonobacteria.</title>
        <authorList>
            <person name="Yabe S."/>
            <person name="Wang C.M."/>
            <person name="Zheng Y."/>
            <person name="Sakai Y."/>
            <person name="Cavaletti L."/>
            <person name="Monciardini P."/>
            <person name="Donadio S."/>
        </authorList>
    </citation>
    <scope>NUCLEOTIDE SEQUENCE</scope>
    <source>
        <strain evidence="3">ID150040</strain>
    </source>
</reference>
<dbReference type="InterPro" id="IPR012349">
    <property type="entry name" value="Split_barrel_FMN-bd"/>
</dbReference>
<feature type="domain" description="Pyridoxamine 5'-phosphate oxidase N-terminal" evidence="2">
    <location>
        <begin position="10"/>
        <end position="142"/>
    </location>
</feature>
<dbReference type="Pfam" id="PF01243">
    <property type="entry name" value="PNPOx_N"/>
    <property type="match status" value="1"/>
</dbReference>
<dbReference type="NCBIfam" id="TIGR03668">
    <property type="entry name" value="Rv0121_F420"/>
    <property type="match status" value="1"/>
</dbReference>
<dbReference type="GO" id="GO:0016627">
    <property type="term" value="F:oxidoreductase activity, acting on the CH-CH group of donors"/>
    <property type="evidence" value="ECO:0007669"/>
    <property type="project" value="TreeGrafter"/>
</dbReference>
<dbReference type="InterPro" id="IPR019967">
    <property type="entry name" value="F420-dep_enz_PPOX_Rv0121"/>
</dbReference>
<evidence type="ECO:0000259" key="2">
    <source>
        <dbReference type="Pfam" id="PF01243"/>
    </source>
</evidence>
<comment type="caution">
    <text evidence="3">The sequence shown here is derived from an EMBL/GenBank/DDBJ whole genome shotgun (WGS) entry which is preliminary data.</text>
</comment>
<dbReference type="AlphaFoldDB" id="A0A8J3II92"/>
<dbReference type="InterPro" id="IPR011576">
    <property type="entry name" value="Pyridox_Oxase_N"/>
</dbReference>
<dbReference type="PANTHER" id="PTHR35176">
    <property type="entry name" value="HEME OXYGENASE HI_0854-RELATED"/>
    <property type="match status" value="1"/>
</dbReference>
<keyword evidence="1" id="KW-0560">Oxidoreductase</keyword>
<dbReference type="EMBL" id="BNJK01000001">
    <property type="protein sequence ID" value="GHO91932.1"/>
    <property type="molecule type" value="Genomic_DNA"/>
</dbReference>
<evidence type="ECO:0000256" key="1">
    <source>
        <dbReference type="ARBA" id="ARBA00023002"/>
    </source>
</evidence>
<name>A0A8J3II92_9CHLR</name>
<dbReference type="GO" id="GO:0070967">
    <property type="term" value="F:coenzyme F420 binding"/>
    <property type="evidence" value="ECO:0007669"/>
    <property type="project" value="TreeGrafter"/>
</dbReference>
<dbReference type="PANTHER" id="PTHR35176:SF2">
    <property type="entry name" value="F420H(2)-DEPENDENT REDUCTASE RV1155"/>
    <property type="match status" value="1"/>
</dbReference>
<dbReference type="Gene3D" id="2.30.110.10">
    <property type="entry name" value="Electron Transport, Fmn-binding Protein, Chain A"/>
    <property type="match status" value="1"/>
</dbReference>
<evidence type="ECO:0000313" key="3">
    <source>
        <dbReference type="EMBL" id="GHO91932.1"/>
    </source>
</evidence>
<proteinExistence type="predicted"/>
<accession>A0A8J3II92</accession>
<sequence length="149" mass="16766">MSKRTALSEAEGAFVHKQRVARLATADENGSPHLIPVCYAFDGTYFYTPLDEKPKRVTGTRLRRVRNIEARHEAALLIDQYDDDWSRLGYVLVQGRAELIEPEHHSHAGALVLLRARYIQYHTMALEQLPVIMITPESIASWGPAITAG</sequence>